<protein>
    <submittedName>
        <fullName evidence="1">MarR family</fullName>
    </submittedName>
</protein>
<evidence type="ECO:0000313" key="1">
    <source>
        <dbReference type="EMBL" id="DAF87565.1"/>
    </source>
</evidence>
<accession>A0A8S5TZD2</accession>
<organism evidence="1">
    <name type="scientific">Siphoviridae sp. ctxyw6</name>
    <dbReference type="NCBI Taxonomy" id="2825742"/>
    <lineage>
        <taxon>Viruses</taxon>
        <taxon>Duplodnaviria</taxon>
        <taxon>Heunggongvirae</taxon>
        <taxon>Uroviricota</taxon>
        <taxon>Caudoviricetes</taxon>
    </lineage>
</organism>
<dbReference type="EMBL" id="BK015963">
    <property type="protein sequence ID" value="DAF87565.1"/>
    <property type="molecule type" value="Genomic_DNA"/>
</dbReference>
<name>A0A8S5TZD2_9CAUD</name>
<reference evidence="1" key="1">
    <citation type="journal article" date="2021" name="Proc. Natl. Acad. Sci. U.S.A.">
        <title>A Catalog of Tens of Thousands of Viruses from Human Metagenomes Reveals Hidden Associations with Chronic Diseases.</title>
        <authorList>
            <person name="Tisza M.J."/>
            <person name="Buck C.B."/>
        </authorList>
    </citation>
    <scope>NUCLEOTIDE SEQUENCE</scope>
    <source>
        <strain evidence="1">Ctxyw6</strain>
    </source>
</reference>
<proteinExistence type="predicted"/>
<sequence>MRKNTGVNLTQAIRNYIYSNPGCNKYDLVNDLGFPYDKMRMPISKLKNNGEILIEDGKYTALESIAFLKDYNHSSEEFSRRGYLKKLVDVVIENIQECTDHNIKIQYIQEGRRLLKDLK</sequence>